<protein>
    <submittedName>
        <fullName evidence="4">Chitinase</fullName>
    </submittedName>
</protein>
<evidence type="ECO:0000313" key="4">
    <source>
        <dbReference type="EMBL" id="JAP79621.1"/>
    </source>
</evidence>
<reference evidence="4" key="1">
    <citation type="journal article" date="2016" name="Ticks Tick Borne Dis.">
        <title>De novo assembly and annotation of the salivary gland transcriptome of Rhipicephalus appendiculatus male and female ticks during blood feeding.</title>
        <authorList>
            <person name="de Castro M.H."/>
            <person name="de Klerk D."/>
            <person name="Pienaar R."/>
            <person name="Latif A.A."/>
            <person name="Rees D.J."/>
            <person name="Mans B.J."/>
        </authorList>
    </citation>
    <scope>NUCLEOTIDE SEQUENCE</scope>
    <source>
        <tissue evidence="4">Salivary glands</tissue>
    </source>
</reference>
<feature type="transmembrane region" description="Helical" evidence="2">
    <location>
        <begin position="43"/>
        <end position="66"/>
    </location>
</feature>
<dbReference type="AlphaFoldDB" id="A0A131YP03"/>
<dbReference type="GO" id="GO:0005576">
    <property type="term" value="C:extracellular region"/>
    <property type="evidence" value="ECO:0007669"/>
    <property type="project" value="TreeGrafter"/>
</dbReference>
<dbReference type="InterPro" id="IPR029070">
    <property type="entry name" value="Chitinase_insertion_sf"/>
</dbReference>
<accession>A0A131YP03</accession>
<dbReference type="PANTHER" id="PTHR11177:SF144">
    <property type="entry name" value="CHITINASE 5"/>
    <property type="match status" value="1"/>
</dbReference>
<keyword evidence="2" id="KW-0472">Membrane</keyword>
<dbReference type="InterPro" id="IPR050314">
    <property type="entry name" value="Glycosyl_Hydrlase_18"/>
</dbReference>
<dbReference type="GO" id="GO:0008061">
    <property type="term" value="F:chitin binding"/>
    <property type="evidence" value="ECO:0007669"/>
    <property type="project" value="InterPro"/>
</dbReference>
<evidence type="ECO:0000259" key="3">
    <source>
        <dbReference type="PROSITE" id="PS51910"/>
    </source>
</evidence>
<feature type="region of interest" description="Disordered" evidence="1">
    <location>
        <begin position="483"/>
        <end position="505"/>
    </location>
</feature>
<keyword evidence="2" id="KW-0812">Transmembrane</keyword>
<sequence>MHVDGLYRTLARWRRTHLDPLFQAGPRKGVPAKKSINQTTNSFLLYSSVFVGGAVATFMLVLAILAPSSRTSGNNRLPLVAAQRANERTVRRSHGLIFSRQSVLMPSEGAPLLCLYDRNTERKREPVRYQLLKHLPARFCSHLVYGFVSPSDLNNGSSGSSSHSQAGPLADAERRIRQMTQLKLLYPTLRVLVGVGGPKVDSKSFSDELITEGRREHLAQRSVRWLRARRLDGMHIQWMYPGEGNGRPSDRENFPKLLAQIRNAFKAESSRWHLTLYLPHEDSRVDRGYELRNVLRSVHYAVMGSFGFVEPGRAEVASPLYNRPPIGDRSPINSIHELVVLLLDRGAPSSKLLLAVTASGYSYALARADTDVRAPLRGGDGRGQAGPFTLTPGRLAYFEICYNVYRNSWARVFDAATSCPYAYHGQEWVTYDDADSVRAKVAFLRNKTLGGAALMDVAADDYIGMCGPRNVLARTLRSALKHYTPPVPSSPSSGAKKGAVGQRQKHYPQVARQMFGKRRFG</sequence>
<dbReference type="Gene3D" id="3.10.50.10">
    <property type="match status" value="1"/>
</dbReference>
<feature type="domain" description="GH18" evidence="3">
    <location>
        <begin position="110"/>
        <end position="483"/>
    </location>
</feature>
<dbReference type="InterPro" id="IPR011583">
    <property type="entry name" value="Chitinase_II/V-like_cat"/>
</dbReference>
<keyword evidence="2" id="KW-1133">Transmembrane helix</keyword>
<dbReference type="SUPFAM" id="SSF54556">
    <property type="entry name" value="Chitinase insertion domain"/>
    <property type="match status" value="1"/>
</dbReference>
<organism evidence="4">
    <name type="scientific">Rhipicephalus appendiculatus</name>
    <name type="common">Brown ear tick</name>
    <dbReference type="NCBI Taxonomy" id="34631"/>
    <lineage>
        <taxon>Eukaryota</taxon>
        <taxon>Metazoa</taxon>
        <taxon>Ecdysozoa</taxon>
        <taxon>Arthropoda</taxon>
        <taxon>Chelicerata</taxon>
        <taxon>Arachnida</taxon>
        <taxon>Acari</taxon>
        <taxon>Parasitiformes</taxon>
        <taxon>Ixodida</taxon>
        <taxon>Ixodoidea</taxon>
        <taxon>Ixodidae</taxon>
        <taxon>Rhipicephalinae</taxon>
        <taxon>Rhipicephalus</taxon>
        <taxon>Rhipicephalus</taxon>
    </lineage>
</organism>
<dbReference type="PANTHER" id="PTHR11177">
    <property type="entry name" value="CHITINASE"/>
    <property type="match status" value="1"/>
</dbReference>
<dbReference type="FunFam" id="3.10.50.10:FF:000008">
    <property type="entry name" value="Chitinase 11"/>
    <property type="match status" value="1"/>
</dbReference>
<dbReference type="GO" id="GO:0006032">
    <property type="term" value="P:chitin catabolic process"/>
    <property type="evidence" value="ECO:0007669"/>
    <property type="project" value="TreeGrafter"/>
</dbReference>
<dbReference type="GO" id="GO:0004568">
    <property type="term" value="F:chitinase activity"/>
    <property type="evidence" value="ECO:0007669"/>
    <property type="project" value="TreeGrafter"/>
</dbReference>
<dbReference type="Pfam" id="PF00704">
    <property type="entry name" value="Glyco_hydro_18"/>
    <property type="match status" value="1"/>
</dbReference>
<dbReference type="EMBL" id="GEDV01008936">
    <property type="protein sequence ID" value="JAP79621.1"/>
    <property type="molecule type" value="Transcribed_RNA"/>
</dbReference>
<evidence type="ECO:0000256" key="1">
    <source>
        <dbReference type="SAM" id="MobiDB-lite"/>
    </source>
</evidence>
<dbReference type="SMART" id="SM00636">
    <property type="entry name" value="Glyco_18"/>
    <property type="match status" value="1"/>
</dbReference>
<proteinExistence type="predicted"/>
<evidence type="ECO:0000256" key="2">
    <source>
        <dbReference type="SAM" id="Phobius"/>
    </source>
</evidence>
<dbReference type="GO" id="GO:0005975">
    <property type="term" value="P:carbohydrate metabolic process"/>
    <property type="evidence" value="ECO:0007669"/>
    <property type="project" value="InterPro"/>
</dbReference>
<dbReference type="InterPro" id="IPR017853">
    <property type="entry name" value="GH"/>
</dbReference>
<dbReference type="Gene3D" id="3.20.20.80">
    <property type="entry name" value="Glycosidases"/>
    <property type="match status" value="1"/>
</dbReference>
<dbReference type="PROSITE" id="PS51910">
    <property type="entry name" value="GH18_2"/>
    <property type="match status" value="1"/>
</dbReference>
<name>A0A131YP03_RHIAP</name>
<dbReference type="InterPro" id="IPR001223">
    <property type="entry name" value="Glyco_hydro18_cat"/>
</dbReference>
<dbReference type="SUPFAM" id="SSF51445">
    <property type="entry name" value="(Trans)glycosidases"/>
    <property type="match status" value="1"/>
</dbReference>